<feature type="transmembrane region" description="Helical" evidence="15">
    <location>
        <begin position="12"/>
        <end position="32"/>
    </location>
</feature>
<feature type="disulfide bond" description="Redox-active" evidence="14">
    <location>
        <begin position="40"/>
        <end position="43"/>
    </location>
</feature>
<dbReference type="InterPro" id="IPR023380">
    <property type="entry name" value="DsbB-like_sf"/>
</dbReference>
<dbReference type="GO" id="GO:0009055">
    <property type="term" value="F:electron transfer activity"/>
    <property type="evidence" value="ECO:0007669"/>
    <property type="project" value="UniProtKB-UniRule"/>
</dbReference>
<protein>
    <recommendedName>
        <fullName evidence="14">Disulfide bond formation protein B</fullName>
    </recommendedName>
    <alternativeName>
        <fullName evidence="14">Disulfide oxidoreductase</fullName>
    </alternativeName>
</protein>
<dbReference type="EMBL" id="MWPV01000001">
    <property type="protein sequence ID" value="OUL59443.1"/>
    <property type="molecule type" value="Genomic_DNA"/>
</dbReference>
<feature type="topological domain" description="Periplasmic" evidence="14">
    <location>
        <begin position="31"/>
        <end position="48"/>
    </location>
</feature>
<keyword evidence="7 14" id="KW-0249">Electron transport</keyword>
<evidence type="ECO:0000256" key="9">
    <source>
        <dbReference type="ARBA" id="ARBA00023002"/>
    </source>
</evidence>
<evidence type="ECO:0000256" key="13">
    <source>
        <dbReference type="ARBA" id="ARBA00023284"/>
    </source>
</evidence>
<feature type="transmembrane region" description="Helical" evidence="15">
    <location>
        <begin position="44"/>
        <end position="61"/>
    </location>
</feature>
<keyword evidence="6 14" id="KW-0812">Transmembrane</keyword>
<dbReference type="GO" id="GO:0006457">
    <property type="term" value="P:protein folding"/>
    <property type="evidence" value="ECO:0007669"/>
    <property type="project" value="InterPro"/>
</dbReference>
<keyword evidence="4 14" id="KW-1003">Cell membrane</keyword>
<feature type="transmembrane region" description="Helical" evidence="15">
    <location>
        <begin position="66"/>
        <end position="87"/>
    </location>
</feature>
<keyword evidence="11 14" id="KW-1015">Disulfide bond</keyword>
<comment type="subcellular location">
    <subcellularLocation>
        <location evidence="1">Cell inner membrane</location>
        <topology evidence="1">Multi-pass membrane protein</topology>
    </subcellularLocation>
    <subcellularLocation>
        <location evidence="14">Cell membrane</location>
        <topology evidence="14">Multi-pass membrane protein</topology>
    </subcellularLocation>
</comment>
<evidence type="ECO:0000256" key="4">
    <source>
        <dbReference type="ARBA" id="ARBA00022475"/>
    </source>
</evidence>
<dbReference type="GO" id="GO:0005886">
    <property type="term" value="C:plasma membrane"/>
    <property type="evidence" value="ECO:0007669"/>
    <property type="project" value="UniProtKB-SubCell"/>
</dbReference>
<evidence type="ECO:0000256" key="3">
    <source>
        <dbReference type="ARBA" id="ARBA00022448"/>
    </source>
</evidence>
<evidence type="ECO:0000256" key="5">
    <source>
        <dbReference type="ARBA" id="ARBA00022519"/>
    </source>
</evidence>
<feature type="topological domain" description="Cytoplasmic" evidence="14">
    <location>
        <begin position="164"/>
        <end position="171"/>
    </location>
</feature>
<dbReference type="NCBIfam" id="NF002485">
    <property type="entry name" value="PRK01749.1"/>
    <property type="match status" value="1"/>
</dbReference>
<comment type="similarity">
    <text evidence="2 14">Belongs to the DsbB family.</text>
</comment>
<name>A0A244CUY5_PSEDV</name>
<dbReference type="HAMAP" id="MF_00286">
    <property type="entry name" value="DsbB"/>
    <property type="match status" value="1"/>
</dbReference>
<dbReference type="Pfam" id="PF02600">
    <property type="entry name" value="DsbB"/>
    <property type="match status" value="1"/>
</dbReference>
<dbReference type="PANTHER" id="PTHR36570:SF2">
    <property type="entry name" value="DISULFIDE BOND FORMATION PROTEIN B"/>
    <property type="match status" value="1"/>
</dbReference>
<keyword evidence="13 14" id="KW-0676">Redox-active center</keyword>
<keyword evidence="5" id="KW-0997">Cell inner membrane</keyword>
<proteinExistence type="inferred from homology"/>
<keyword evidence="8 14" id="KW-1133">Transmembrane helix</keyword>
<dbReference type="Gene3D" id="1.20.1550.10">
    <property type="entry name" value="DsbB-like"/>
    <property type="match status" value="1"/>
</dbReference>
<evidence type="ECO:0000256" key="12">
    <source>
        <dbReference type="ARBA" id="ARBA00023186"/>
    </source>
</evidence>
<keyword evidence="9 14" id="KW-0560">Oxidoreductase</keyword>
<evidence type="ECO:0000256" key="7">
    <source>
        <dbReference type="ARBA" id="ARBA00022982"/>
    </source>
</evidence>
<feature type="disulfide bond" description="Redox-active" evidence="14">
    <location>
        <begin position="104"/>
        <end position="130"/>
    </location>
</feature>
<evidence type="ECO:0000256" key="11">
    <source>
        <dbReference type="ARBA" id="ARBA00023157"/>
    </source>
</evidence>
<dbReference type="Proteomes" id="UP000194841">
    <property type="component" value="Unassembled WGS sequence"/>
</dbReference>
<reference evidence="16 17" key="1">
    <citation type="submission" date="2017-02" db="EMBL/GenBank/DDBJ databases">
        <title>Pseudoalteromonas ulvae TC14 Genome.</title>
        <authorList>
            <person name="Molmeret M."/>
        </authorList>
    </citation>
    <scope>NUCLEOTIDE SEQUENCE [LARGE SCALE GENOMIC DNA]</scope>
    <source>
        <strain evidence="16">TC14</strain>
    </source>
</reference>
<dbReference type="RefSeq" id="WP_086742833.1">
    <property type="nucleotide sequence ID" value="NZ_MWPV01000001.1"/>
</dbReference>
<evidence type="ECO:0000256" key="15">
    <source>
        <dbReference type="SAM" id="Phobius"/>
    </source>
</evidence>
<sequence>MNFIASLPTSRAAWLTLAASALVLEICALFFQYFLNLAPCIMCIYQRTAVLGLVFCAVSAINPQQVLLRVFGYLCWAISAFWGWSIANEHIAMQQNTNPFAFSCEVVPNFPSFMPLHQWIPSFFEATGDCGEISWSFLGMSMPGWMQIIFAVYSIAFVVVLLTRLLVKKSV</sequence>
<dbReference type="InterPro" id="IPR022920">
    <property type="entry name" value="Disulphide_bond_form_DsbB"/>
</dbReference>
<dbReference type="InterPro" id="IPR003752">
    <property type="entry name" value="DiS_bond_form_DsbB/BdbC"/>
</dbReference>
<feature type="transmembrane region" description="Helical" evidence="15">
    <location>
        <begin position="145"/>
        <end position="167"/>
    </location>
</feature>
<dbReference type="PANTHER" id="PTHR36570">
    <property type="entry name" value="DISULFIDE BOND FORMATION PROTEIN B"/>
    <property type="match status" value="1"/>
</dbReference>
<evidence type="ECO:0000256" key="8">
    <source>
        <dbReference type="ARBA" id="ARBA00022989"/>
    </source>
</evidence>
<keyword evidence="10 14" id="KW-0472">Membrane</keyword>
<dbReference type="GO" id="GO:0015035">
    <property type="term" value="F:protein-disulfide reductase activity"/>
    <property type="evidence" value="ECO:0007669"/>
    <property type="project" value="UniProtKB-UniRule"/>
</dbReference>
<comment type="caution">
    <text evidence="14">Lacks conserved residue(s) required for the propagation of feature annotation.</text>
</comment>
<keyword evidence="3 14" id="KW-0813">Transport</keyword>
<evidence type="ECO:0000256" key="2">
    <source>
        <dbReference type="ARBA" id="ARBA00008823"/>
    </source>
</evidence>
<evidence type="ECO:0000313" key="16">
    <source>
        <dbReference type="EMBL" id="OUL59443.1"/>
    </source>
</evidence>
<accession>A0A244CUY5</accession>
<evidence type="ECO:0000256" key="1">
    <source>
        <dbReference type="ARBA" id="ARBA00004429"/>
    </source>
</evidence>
<evidence type="ECO:0000313" key="17">
    <source>
        <dbReference type="Proteomes" id="UP000194841"/>
    </source>
</evidence>
<dbReference type="InterPro" id="IPR050183">
    <property type="entry name" value="DsbB"/>
</dbReference>
<gene>
    <name evidence="14" type="primary">dsbB</name>
    <name evidence="16" type="ORF">B1199_04010</name>
</gene>
<comment type="caution">
    <text evidence="16">The sequence shown here is derived from an EMBL/GenBank/DDBJ whole genome shotgun (WGS) entry which is preliminary data.</text>
</comment>
<keyword evidence="17" id="KW-1185">Reference proteome</keyword>
<feature type="topological domain" description="Cytoplasmic" evidence="14">
    <location>
        <begin position="1"/>
        <end position="13"/>
    </location>
</feature>
<organism evidence="16 17">
    <name type="scientific">Pseudoalteromonas ulvae</name>
    <dbReference type="NCBI Taxonomy" id="107327"/>
    <lineage>
        <taxon>Bacteria</taxon>
        <taxon>Pseudomonadati</taxon>
        <taxon>Pseudomonadota</taxon>
        <taxon>Gammaproteobacteria</taxon>
        <taxon>Alteromonadales</taxon>
        <taxon>Pseudoalteromonadaceae</taxon>
        <taxon>Pseudoalteromonas</taxon>
    </lineage>
</organism>
<dbReference type="AlphaFoldDB" id="A0A244CUY5"/>
<dbReference type="SUPFAM" id="SSF158442">
    <property type="entry name" value="DsbB-like"/>
    <property type="match status" value="1"/>
</dbReference>
<evidence type="ECO:0000256" key="10">
    <source>
        <dbReference type="ARBA" id="ARBA00023136"/>
    </source>
</evidence>
<evidence type="ECO:0000256" key="6">
    <source>
        <dbReference type="ARBA" id="ARBA00022692"/>
    </source>
</evidence>
<evidence type="ECO:0000256" key="14">
    <source>
        <dbReference type="HAMAP-Rule" id="MF_00286"/>
    </source>
</evidence>
<keyword evidence="12 14" id="KW-0143">Chaperone</keyword>
<comment type="function">
    <text evidence="14">Required for disulfide bond formation in some periplasmic proteins. Acts by oxidizing the DsbA protein.</text>
</comment>
<dbReference type="OrthoDB" id="3711263at2"/>